<dbReference type="GO" id="GO:0031564">
    <property type="term" value="P:transcription antitermination"/>
    <property type="evidence" value="ECO:0007669"/>
    <property type="project" value="UniProtKB-KW"/>
</dbReference>
<evidence type="ECO:0000256" key="2">
    <source>
        <dbReference type="ARBA" id="ARBA00023015"/>
    </source>
</evidence>
<organism evidence="6 7">
    <name type="scientific">Allopusillimonas soli</name>
    <dbReference type="NCBI Taxonomy" id="659016"/>
    <lineage>
        <taxon>Bacteria</taxon>
        <taxon>Pseudomonadati</taxon>
        <taxon>Pseudomonadota</taxon>
        <taxon>Betaproteobacteria</taxon>
        <taxon>Burkholderiales</taxon>
        <taxon>Alcaligenaceae</taxon>
        <taxon>Allopusillimonas</taxon>
    </lineage>
</organism>
<gene>
    <name evidence="6" type="ORF">H0A68_18925</name>
</gene>
<reference evidence="6 7" key="1">
    <citation type="submission" date="2020-07" db="EMBL/GenBank/DDBJ databases">
        <title>Taxonomic revisions and descriptions of new bacterial species based on genomic comparisons in the high-G+C-content subgroup of the family Alcaligenaceae.</title>
        <authorList>
            <person name="Szabo A."/>
            <person name="Felfoldi T."/>
        </authorList>
    </citation>
    <scope>NUCLEOTIDE SEQUENCE [LARGE SCALE GENOMIC DNA]</scope>
    <source>
        <strain evidence="6 7">DSM 25264</strain>
    </source>
</reference>
<dbReference type="InterPro" id="IPR043425">
    <property type="entry name" value="NusG-like"/>
</dbReference>
<evidence type="ECO:0000256" key="3">
    <source>
        <dbReference type="ARBA" id="ARBA00023163"/>
    </source>
</evidence>
<feature type="domain" description="NusG-like N-terminal" evidence="5">
    <location>
        <begin position="20"/>
        <end position="122"/>
    </location>
</feature>
<sequence>MLDVTRQSPRTAGTSTGGSQGDWYVAYTEPRREALAQQHLQRQQFEVYLPLYRVMTRRTRTAQARTAECEPMFPRYLFLRPTKVQQSLSVVRSTRGVTAMIRFGAVYAQLHHDVVAAIQAREREQHHSSLLAVRPMQPGTQVRITNPALDGLEGLVHAASSQRIVVLLDILGQQTRVKLREEDVRVA</sequence>
<proteinExistence type="predicted"/>
<evidence type="ECO:0000259" key="5">
    <source>
        <dbReference type="SMART" id="SM00738"/>
    </source>
</evidence>
<dbReference type="AlphaFoldDB" id="A0A853FDK0"/>
<evidence type="ECO:0000313" key="6">
    <source>
        <dbReference type="EMBL" id="NYT38954.1"/>
    </source>
</evidence>
<dbReference type="PANTHER" id="PTHR30265">
    <property type="entry name" value="RHO-INTERACTING TRANSCRIPTION TERMINATION FACTOR NUSG"/>
    <property type="match status" value="1"/>
</dbReference>
<keyword evidence="1" id="KW-0889">Transcription antitermination</keyword>
<dbReference type="InterPro" id="IPR036735">
    <property type="entry name" value="NGN_dom_sf"/>
</dbReference>
<evidence type="ECO:0000256" key="1">
    <source>
        <dbReference type="ARBA" id="ARBA00022814"/>
    </source>
</evidence>
<dbReference type="RefSeq" id="WP_167668989.1">
    <property type="nucleotide sequence ID" value="NZ_JACCEW010000008.1"/>
</dbReference>
<protein>
    <submittedName>
        <fullName evidence="6">Transcriptional activator RfaH</fullName>
    </submittedName>
</protein>
<keyword evidence="7" id="KW-1185">Reference proteome</keyword>
<dbReference type="GO" id="GO:0005829">
    <property type="term" value="C:cytosol"/>
    <property type="evidence" value="ECO:0007669"/>
    <property type="project" value="TreeGrafter"/>
</dbReference>
<name>A0A853FDK0_9BURK</name>
<feature type="region of interest" description="Disordered" evidence="4">
    <location>
        <begin position="1"/>
        <end position="22"/>
    </location>
</feature>
<evidence type="ECO:0000256" key="4">
    <source>
        <dbReference type="SAM" id="MobiDB-lite"/>
    </source>
</evidence>
<feature type="compositionally biased region" description="Polar residues" evidence="4">
    <location>
        <begin position="1"/>
        <end position="14"/>
    </location>
</feature>
<keyword evidence="2" id="KW-0805">Transcription regulation</keyword>
<dbReference type="SMART" id="SM00738">
    <property type="entry name" value="NGN"/>
    <property type="match status" value="1"/>
</dbReference>
<dbReference type="PANTHER" id="PTHR30265:SF7">
    <property type="entry name" value="TRANSCRIPTION ANTITERMINATION PROTEIN RFAH"/>
    <property type="match status" value="1"/>
</dbReference>
<keyword evidence="3" id="KW-0804">Transcription</keyword>
<dbReference type="Pfam" id="PF02357">
    <property type="entry name" value="NusG"/>
    <property type="match status" value="1"/>
</dbReference>
<dbReference type="SUPFAM" id="SSF82679">
    <property type="entry name" value="N-utilization substance G protein NusG, N-terminal domain"/>
    <property type="match status" value="1"/>
</dbReference>
<evidence type="ECO:0000313" key="7">
    <source>
        <dbReference type="Proteomes" id="UP000580517"/>
    </source>
</evidence>
<comment type="caution">
    <text evidence="6">The sequence shown here is derived from an EMBL/GenBank/DDBJ whole genome shotgun (WGS) entry which is preliminary data.</text>
</comment>
<dbReference type="InterPro" id="IPR006645">
    <property type="entry name" value="NGN-like_dom"/>
</dbReference>
<dbReference type="Gene3D" id="3.30.70.940">
    <property type="entry name" value="NusG, N-terminal domain"/>
    <property type="match status" value="1"/>
</dbReference>
<dbReference type="EMBL" id="JACCEW010000008">
    <property type="protein sequence ID" value="NYT38954.1"/>
    <property type="molecule type" value="Genomic_DNA"/>
</dbReference>
<dbReference type="GO" id="GO:0006354">
    <property type="term" value="P:DNA-templated transcription elongation"/>
    <property type="evidence" value="ECO:0007669"/>
    <property type="project" value="InterPro"/>
</dbReference>
<accession>A0A853FDK0</accession>
<dbReference type="Proteomes" id="UP000580517">
    <property type="component" value="Unassembled WGS sequence"/>
</dbReference>